<dbReference type="InterPro" id="IPR019734">
    <property type="entry name" value="TPR_rpt"/>
</dbReference>
<dbReference type="SUPFAM" id="SSF48452">
    <property type="entry name" value="TPR-like"/>
    <property type="match status" value="1"/>
</dbReference>
<gene>
    <name evidence="5" type="primary">pilF</name>
    <name evidence="5" type="ORF">NOR51B_2676</name>
</gene>
<dbReference type="EMBL" id="DS999411">
    <property type="protein sequence ID" value="EED36724.1"/>
    <property type="molecule type" value="Genomic_DNA"/>
</dbReference>
<organism evidence="5 6">
    <name type="scientific">Luminiphilus syltensis NOR5-1B</name>
    <dbReference type="NCBI Taxonomy" id="565045"/>
    <lineage>
        <taxon>Bacteria</taxon>
        <taxon>Pseudomonadati</taxon>
        <taxon>Pseudomonadota</taxon>
        <taxon>Gammaproteobacteria</taxon>
        <taxon>Cellvibrionales</taxon>
        <taxon>Halieaceae</taxon>
        <taxon>Luminiphilus</taxon>
    </lineage>
</organism>
<keyword evidence="4" id="KW-0732">Signal</keyword>
<dbReference type="PROSITE" id="PS50005">
    <property type="entry name" value="TPR"/>
    <property type="match status" value="2"/>
</dbReference>
<reference evidence="6" key="1">
    <citation type="journal article" date="2013" name="BMC Microbiol.">
        <title>Taxonomy and evolution of bacteriochlorophyll a-containing members of the OM60/NOR5 clade of marine gammaproteobacteria: description of Luminiphilus syltensis gen. nov., sp. nov., reclassification of Haliea rubra as Pseudohaliea rubra gen. nov., comb. nov., and emendation of Chromatocurvus halotolerans.</title>
        <authorList>
            <person name="Spring S."/>
            <person name="Riedel T."/>
            <person name="Sproer C."/>
            <person name="Yan S."/>
            <person name="Harder J."/>
            <person name="Fuchs B.M."/>
        </authorList>
    </citation>
    <scope>NUCLEOTIDE SEQUENCE [LARGE SCALE GENOMIC DNA]</scope>
    <source>
        <strain evidence="6">NOR51-B</strain>
    </source>
</reference>
<dbReference type="GO" id="GO:0046813">
    <property type="term" value="P:receptor-mediated virion attachment to host cell"/>
    <property type="evidence" value="ECO:0007669"/>
    <property type="project" value="TreeGrafter"/>
</dbReference>
<dbReference type="SMART" id="SM00028">
    <property type="entry name" value="TPR"/>
    <property type="match status" value="3"/>
</dbReference>
<dbReference type="PROSITE" id="PS50293">
    <property type="entry name" value="TPR_REGION"/>
    <property type="match status" value="1"/>
</dbReference>
<dbReference type="PANTHER" id="PTHR44858:SF1">
    <property type="entry name" value="UDP-N-ACETYLGLUCOSAMINE--PEPTIDE N-ACETYLGLUCOSAMINYLTRANSFERASE SPINDLY-RELATED"/>
    <property type="match status" value="1"/>
</dbReference>
<evidence type="ECO:0000256" key="2">
    <source>
        <dbReference type="ARBA" id="ARBA00022803"/>
    </source>
</evidence>
<dbReference type="Gene3D" id="1.25.40.10">
    <property type="entry name" value="Tetratricopeptide repeat domain"/>
    <property type="match status" value="1"/>
</dbReference>
<dbReference type="Proteomes" id="UP000004699">
    <property type="component" value="Unassembled WGS sequence"/>
</dbReference>
<proteinExistence type="predicted"/>
<dbReference type="Pfam" id="PF14559">
    <property type="entry name" value="TPR_19"/>
    <property type="match status" value="1"/>
</dbReference>
<feature type="repeat" description="TPR" evidence="3">
    <location>
        <begin position="142"/>
        <end position="175"/>
    </location>
</feature>
<feature type="signal peptide" evidence="4">
    <location>
        <begin position="1"/>
        <end position="19"/>
    </location>
</feature>
<feature type="repeat" description="TPR" evidence="3">
    <location>
        <begin position="72"/>
        <end position="105"/>
    </location>
</feature>
<evidence type="ECO:0000256" key="4">
    <source>
        <dbReference type="SAM" id="SignalP"/>
    </source>
</evidence>
<name>B8KXH3_9GAMM</name>
<evidence type="ECO:0000313" key="5">
    <source>
        <dbReference type="EMBL" id="EED36724.1"/>
    </source>
</evidence>
<dbReference type="Pfam" id="PF13181">
    <property type="entry name" value="TPR_8"/>
    <property type="match status" value="1"/>
</dbReference>
<protein>
    <submittedName>
        <fullName evidence="5">Type IV pilus biogenesis/stability protein PilW</fullName>
    </submittedName>
</protein>
<dbReference type="OrthoDB" id="129043at2"/>
<evidence type="ECO:0000256" key="3">
    <source>
        <dbReference type="PROSITE-ProRule" id="PRU00339"/>
    </source>
</evidence>
<dbReference type="InterPro" id="IPR050498">
    <property type="entry name" value="Ycf3"/>
</dbReference>
<dbReference type="HOGENOM" id="CLU_003728_7_1_6"/>
<dbReference type="InterPro" id="IPR011990">
    <property type="entry name" value="TPR-like_helical_dom_sf"/>
</dbReference>
<dbReference type="NCBIfam" id="TIGR02521">
    <property type="entry name" value="type_IV_pilW"/>
    <property type="match status" value="1"/>
</dbReference>
<evidence type="ECO:0000256" key="1">
    <source>
        <dbReference type="ARBA" id="ARBA00022737"/>
    </source>
</evidence>
<dbReference type="PANTHER" id="PTHR44858">
    <property type="entry name" value="TETRATRICOPEPTIDE REPEAT PROTEIN 6"/>
    <property type="match status" value="1"/>
</dbReference>
<keyword evidence="2 3" id="KW-0802">TPR repeat</keyword>
<dbReference type="AlphaFoldDB" id="B8KXH3"/>
<dbReference type="InterPro" id="IPR013360">
    <property type="entry name" value="Pilus_4_PilW"/>
</dbReference>
<dbReference type="GO" id="GO:0009279">
    <property type="term" value="C:cell outer membrane"/>
    <property type="evidence" value="ECO:0007669"/>
    <property type="project" value="TreeGrafter"/>
</dbReference>
<dbReference type="eggNOG" id="COG3063">
    <property type="taxonomic scope" value="Bacteria"/>
</dbReference>
<keyword evidence="6" id="KW-1185">Reference proteome</keyword>
<feature type="chain" id="PRO_5002876614" evidence="4">
    <location>
        <begin position="20"/>
        <end position="256"/>
    </location>
</feature>
<evidence type="ECO:0000313" key="6">
    <source>
        <dbReference type="Proteomes" id="UP000004699"/>
    </source>
</evidence>
<dbReference type="STRING" id="565045.NOR51B_2676"/>
<dbReference type="RefSeq" id="WP_009021467.1">
    <property type="nucleotide sequence ID" value="NZ_DS999411.1"/>
</dbReference>
<sequence>MNRLSIVLVTLLVMGLLPACVTESTGGYTNEPSPEKALERRVSLARQYIGEGDWENAKRNLELAEEIDGDSAEVHEAFGLVYQSTGEYERADARFQRALKIDPSLSRARNNYAAFLFSRGRFEEAEAQFERVTVDSLYSGRPLAFVNLGLARLRLNDDEGAEAAFSRALSMDRTNPIALLEMGFLRFAAGDIASADRYYGVYRTVVARQSPRALLLGIDIAEAKGDNDARSSYEMTLRNLYPQSPEYQAYQSKQSQ</sequence>
<keyword evidence="1" id="KW-0677">Repeat</keyword>
<accession>B8KXH3</accession>